<evidence type="ECO:0000313" key="2">
    <source>
        <dbReference type="Proteomes" id="UP000239867"/>
    </source>
</evidence>
<keyword evidence="2" id="KW-1185">Reference proteome</keyword>
<dbReference type="Gene3D" id="1.10.1660.10">
    <property type="match status" value="1"/>
</dbReference>
<organism evidence="1 2">
    <name type="scientific">Desulfobulbus oralis</name>
    <dbReference type="NCBI Taxonomy" id="1986146"/>
    <lineage>
        <taxon>Bacteria</taxon>
        <taxon>Pseudomonadati</taxon>
        <taxon>Thermodesulfobacteriota</taxon>
        <taxon>Desulfobulbia</taxon>
        <taxon>Desulfobulbales</taxon>
        <taxon>Desulfobulbaceae</taxon>
        <taxon>Desulfobulbus</taxon>
    </lineage>
</organism>
<dbReference type="OrthoDB" id="8562553at2"/>
<dbReference type="Proteomes" id="UP000239867">
    <property type="component" value="Chromosome"/>
</dbReference>
<dbReference type="AlphaFoldDB" id="A0A2L1GMD6"/>
<sequence>MSEHTGVYLEGTVLDEENFCSLKELCRVCGVSAGDIRAMIEEDIITPKGERPEEWRFTLLAIHRVQTVNRLTRDLHINLSGCALVLELLDEIHSLRARLPKS</sequence>
<name>A0A2L1GMD6_9BACT</name>
<gene>
    <name evidence="1" type="ORF">CAY53_04600</name>
</gene>
<protein>
    <submittedName>
        <fullName evidence="1">MerR family transcriptional regulator</fullName>
    </submittedName>
</protein>
<dbReference type="EMBL" id="CP021255">
    <property type="protein sequence ID" value="AVD70849.1"/>
    <property type="molecule type" value="Genomic_DNA"/>
</dbReference>
<accession>A0A2L1GMD6</accession>
<dbReference type="RefSeq" id="WP_104936133.1">
    <property type="nucleotide sequence ID" value="NZ_CP021255.1"/>
</dbReference>
<evidence type="ECO:0000313" key="1">
    <source>
        <dbReference type="EMBL" id="AVD70849.1"/>
    </source>
</evidence>
<reference evidence="1 2" key="1">
    <citation type="journal article" date="2018" name="MBio">
        <title>Insights into the evolution of host association through the isolation and characterization of a novel human periodontal pathobiont, Desulfobulbus oralis.</title>
        <authorList>
            <person name="Cross K.L."/>
            <person name="Chirania P."/>
            <person name="Xiong W."/>
            <person name="Beall C.J."/>
            <person name="Elkins J.G."/>
            <person name="Giannone R.J."/>
            <person name="Griffen A.L."/>
            <person name="Guss A.M."/>
            <person name="Hettich R.L."/>
            <person name="Joshi S.S."/>
            <person name="Mokrzan E.M."/>
            <person name="Martin R.K."/>
            <person name="Zhulin I.B."/>
            <person name="Leys E.J."/>
            <person name="Podar M."/>
        </authorList>
    </citation>
    <scope>NUCLEOTIDE SEQUENCE [LARGE SCALE GENOMIC DNA]</scope>
    <source>
        <strain evidence="1 2">ORNL</strain>
    </source>
</reference>
<dbReference type="Pfam" id="PF13591">
    <property type="entry name" value="MerR_2"/>
    <property type="match status" value="1"/>
</dbReference>
<proteinExistence type="predicted"/>
<dbReference type="KEGG" id="deo:CAY53_04600"/>